<dbReference type="InterPro" id="IPR044898">
    <property type="entry name" value="CDI_dom_sf"/>
</dbReference>
<comment type="subcellular location">
    <subcellularLocation>
        <location evidence="1">Nucleus</location>
    </subcellularLocation>
</comment>
<dbReference type="GO" id="GO:0004861">
    <property type="term" value="F:cyclin-dependent protein serine/threonine kinase inhibitor activity"/>
    <property type="evidence" value="ECO:0007669"/>
    <property type="project" value="InterPro"/>
</dbReference>
<dbReference type="PANTHER" id="PTHR10265">
    <property type="entry name" value="CYCLIN-DEPENDENT KINASE INHIBITOR 1"/>
    <property type="match status" value="1"/>
</dbReference>
<accession>A0A3B4AFJ2</accession>
<evidence type="ECO:0000313" key="8">
    <source>
        <dbReference type="Proteomes" id="UP000261520"/>
    </source>
</evidence>
<evidence type="ECO:0000256" key="3">
    <source>
        <dbReference type="ARBA" id="ARBA00023013"/>
    </source>
</evidence>
<comment type="similarity">
    <text evidence="2">Belongs to the CDI family.</text>
</comment>
<evidence type="ECO:0000256" key="1">
    <source>
        <dbReference type="ARBA" id="ARBA00004123"/>
    </source>
</evidence>
<keyword evidence="8" id="KW-1185">Reference proteome</keyword>
<keyword evidence="4" id="KW-0539">Nucleus</keyword>
<evidence type="ECO:0000259" key="6">
    <source>
        <dbReference type="Pfam" id="PF02234"/>
    </source>
</evidence>
<dbReference type="Gene3D" id="4.10.365.10">
    <property type="entry name" value="p27"/>
    <property type="match status" value="1"/>
</dbReference>
<dbReference type="Pfam" id="PF02234">
    <property type="entry name" value="CDI"/>
    <property type="match status" value="1"/>
</dbReference>
<name>A0A3B4AFJ2_9GOBI</name>
<dbReference type="AlphaFoldDB" id="A0A3B4AFJ2"/>
<feature type="domain" description="Cyclin-dependent kinase inhibitor" evidence="6">
    <location>
        <begin position="15"/>
        <end position="63"/>
    </location>
</feature>
<dbReference type="GO" id="GO:0005634">
    <property type="term" value="C:nucleus"/>
    <property type="evidence" value="ECO:0007669"/>
    <property type="project" value="UniProtKB-SubCell"/>
</dbReference>
<proteinExistence type="inferred from homology"/>
<evidence type="ECO:0000313" key="7">
    <source>
        <dbReference type="Ensembl" id="ENSPMGP00000015261.1"/>
    </source>
</evidence>
<dbReference type="InterPro" id="IPR003175">
    <property type="entry name" value="CDI_dom"/>
</dbReference>
<dbReference type="STRING" id="409849.ENSPMGP00000015261"/>
<reference evidence="7" key="2">
    <citation type="submission" date="2025-09" db="UniProtKB">
        <authorList>
            <consortium name="Ensembl"/>
        </authorList>
    </citation>
    <scope>IDENTIFICATION</scope>
</reference>
<organism evidence="7 8">
    <name type="scientific">Periophthalmus magnuspinnatus</name>
    <dbReference type="NCBI Taxonomy" id="409849"/>
    <lineage>
        <taxon>Eukaryota</taxon>
        <taxon>Metazoa</taxon>
        <taxon>Chordata</taxon>
        <taxon>Craniata</taxon>
        <taxon>Vertebrata</taxon>
        <taxon>Euteleostomi</taxon>
        <taxon>Actinopterygii</taxon>
        <taxon>Neopterygii</taxon>
        <taxon>Teleostei</taxon>
        <taxon>Neoteleostei</taxon>
        <taxon>Acanthomorphata</taxon>
        <taxon>Gobiaria</taxon>
        <taxon>Gobiiformes</taxon>
        <taxon>Gobioidei</taxon>
        <taxon>Gobiidae</taxon>
        <taxon>Oxudercinae</taxon>
        <taxon>Periophthalmus</taxon>
    </lineage>
</organism>
<dbReference type="GO" id="GO:0045930">
    <property type="term" value="P:negative regulation of mitotic cell cycle"/>
    <property type="evidence" value="ECO:0007669"/>
    <property type="project" value="TreeGrafter"/>
</dbReference>
<protein>
    <recommendedName>
        <fullName evidence="6">Cyclin-dependent kinase inhibitor domain-containing protein</fullName>
    </recommendedName>
</protein>
<dbReference type="Proteomes" id="UP000261520">
    <property type="component" value="Unplaced"/>
</dbReference>
<dbReference type="Ensembl" id="ENSPMGT00000016273.1">
    <property type="protein sequence ID" value="ENSPMGP00000015261.1"/>
    <property type="gene ID" value="ENSPMGG00000012509.1"/>
</dbReference>
<evidence type="ECO:0000256" key="4">
    <source>
        <dbReference type="ARBA" id="ARBA00023242"/>
    </source>
</evidence>
<evidence type="ECO:0000256" key="2">
    <source>
        <dbReference type="ARBA" id="ARBA00006726"/>
    </source>
</evidence>
<keyword evidence="5" id="KW-0131">Cell cycle</keyword>
<dbReference type="PANTHER" id="PTHR10265:SF44">
    <property type="entry name" value="CYCLIN-DEPENDENT KINASE INHIBITOR 1C"/>
    <property type="match status" value="1"/>
</dbReference>
<reference evidence="7" key="1">
    <citation type="submission" date="2025-08" db="UniProtKB">
        <authorList>
            <consortium name="Ensembl"/>
        </authorList>
    </citation>
    <scope>IDENTIFICATION</scope>
</reference>
<evidence type="ECO:0000256" key="5">
    <source>
        <dbReference type="ARBA" id="ARBA00023306"/>
    </source>
</evidence>
<keyword evidence="3" id="KW-0649">Protein kinase inhibitor</keyword>
<sequence length="124" mass="14318">MKGLEIWIQRAVRRSLFGPVDHEQLQRELSQRLQDITEQDSRRWNFDFQSHTPLPGPFQWEEVSSDLSATFYSDHLLTLGRMHPQGERVCQPGQQPLFKASPTKYTKGLACASSFTCYCSVSLR</sequence>